<keyword evidence="3" id="KW-1003">Cell membrane</keyword>
<sequence length="408" mass="43476">MQNKSFLPVLLGDVFANFGSWVDFLAILTLTAYQFQASTYDMAALSTAMLVPGIVLAKRIGGMCDAYSPRTVLIVSLIARIVATFIIIFTRNYWAFLVIVLLRSFASSFVVPAVNSLVKRVSTEDILQRRFSLLNVTNNFAKIFAPIVGTVASQILGERFVLFGSIALSLIGAAFFALAVNPSITNQSIDSGKSLEKLTSVSPIELPINAMLPLLICVALYSALGQIVNNQMPLILKSLGYGKDMLGLLVSSAGAGGIVGGMLLASKKAALGSGASVQRVVVPGIASAMTFMIIGVAIQHPAPLSTYILSFAFFTTGFCGSNFAIASNIYLSHHFGFAIGQASSIRQAVQSFINLVVPFAGAYLLNHLKIHQVFIYDGAIISVAFLVIAAYVKMARQKSSYIASEAGQ</sequence>
<dbReference type="EMBL" id="CP065687">
    <property type="protein sequence ID" value="QPS46212.1"/>
    <property type="molecule type" value="Genomic_DNA"/>
</dbReference>
<accession>A0A7T2X0E8</accession>
<evidence type="ECO:0000313" key="10">
    <source>
        <dbReference type="Proteomes" id="UP000594943"/>
    </source>
</evidence>
<feature type="transmembrane region" description="Helical" evidence="7">
    <location>
        <begin position="72"/>
        <end position="89"/>
    </location>
</feature>
<comment type="subcellular location">
    <subcellularLocation>
        <location evidence="1">Cell membrane</location>
        <topology evidence="1">Multi-pass membrane protein</topology>
    </subcellularLocation>
</comment>
<keyword evidence="4 7" id="KW-0812">Transmembrane</keyword>
<feature type="transmembrane region" description="Helical" evidence="7">
    <location>
        <begin position="374"/>
        <end position="392"/>
    </location>
</feature>
<evidence type="ECO:0000256" key="6">
    <source>
        <dbReference type="ARBA" id="ARBA00023136"/>
    </source>
</evidence>
<dbReference type="KEGG" id="bhg:I6G56_29370"/>
<proteinExistence type="predicted"/>
<evidence type="ECO:0000256" key="1">
    <source>
        <dbReference type="ARBA" id="ARBA00004651"/>
    </source>
</evidence>
<dbReference type="Pfam" id="PF07690">
    <property type="entry name" value="MFS_1"/>
    <property type="match status" value="1"/>
</dbReference>
<feature type="transmembrane region" description="Helical" evidence="7">
    <location>
        <begin position="7"/>
        <end position="30"/>
    </location>
</feature>
<feature type="transmembrane region" description="Helical" evidence="7">
    <location>
        <begin position="139"/>
        <end position="156"/>
    </location>
</feature>
<feature type="transmembrane region" description="Helical" evidence="7">
    <location>
        <begin position="277"/>
        <end position="298"/>
    </location>
</feature>
<feature type="transmembrane region" description="Helical" evidence="7">
    <location>
        <begin position="245"/>
        <end position="265"/>
    </location>
</feature>
<keyword evidence="5 7" id="KW-1133">Transmembrane helix</keyword>
<dbReference type="Proteomes" id="UP000594943">
    <property type="component" value="Chromosome 2"/>
</dbReference>
<evidence type="ECO:0000256" key="4">
    <source>
        <dbReference type="ARBA" id="ARBA00022692"/>
    </source>
</evidence>
<feature type="transmembrane region" description="Helical" evidence="7">
    <location>
        <begin position="42"/>
        <end position="60"/>
    </location>
</feature>
<evidence type="ECO:0000256" key="3">
    <source>
        <dbReference type="ARBA" id="ARBA00022475"/>
    </source>
</evidence>
<organism evidence="9 10">
    <name type="scientific">Burkholderia humptydooensis</name>
    <dbReference type="NCBI Taxonomy" id="430531"/>
    <lineage>
        <taxon>Bacteria</taxon>
        <taxon>Pseudomonadati</taxon>
        <taxon>Pseudomonadota</taxon>
        <taxon>Betaproteobacteria</taxon>
        <taxon>Burkholderiales</taxon>
        <taxon>Burkholderiaceae</taxon>
        <taxon>Burkholderia</taxon>
        <taxon>pseudomallei group</taxon>
    </lineage>
</organism>
<feature type="domain" description="Major facilitator superfamily (MFS) profile" evidence="8">
    <location>
        <begin position="5"/>
        <end position="396"/>
    </location>
</feature>
<dbReference type="AlphaFoldDB" id="A0A7T2X0E8"/>
<dbReference type="PANTHER" id="PTHR43266">
    <property type="entry name" value="MACROLIDE-EFFLUX PROTEIN"/>
    <property type="match status" value="1"/>
</dbReference>
<dbReference type="Gene3D" id="1.20.1250.20">
    <property type="entry name" value="MFS general substrate transporter like domains"/>
    <property type="match status" value="1"/>
</dbReference>
<evidence type="ECO:0000313" key="9">
    <source>
        <dbReference type="EMBL" id="QPS46212.1"/>
    </source>
</evidence>
<evidence type="ECO:0000256" key="7">
    <source>
        <dbReference type="SAM" id="Phobius"/>
    </source>
</evidence>
<evidence type="ECO:0000256" key="5">
    <source>
        <dbReference type="ARBA" id="ARBA00022989"/>
    </source>
</evidence>
<evidence type="ECO:0000256" key="2">
    <source>
        <dbReference type="ARBA" id="ARBA00022448"/>
    </source>
</evidence>
<gene>
    <name evidence="9" type="ORF">I6G56_29370</name>
</gene>
<dbReference type="GO" id="GO:0022857">
    <property type="term" value="F:transmembrane transporter activity"/>
    <property type="evidence" value="ECO:0007669"/>
    <property type="project" value="InterPro"/>
</dbReference>
<feature type="transmembrane region" description="Helical" evidence="7">
    <location>
        <begin position="206"/>
        <end position="225"/>
    </location>
</feature>
<dbReference type="SUPFAM" id="SSF103473">
    <property type="entry name" value="MFS general substrate transporter"/>
    <property type="match status" value="1"/>
</dbReference>
<evidence type="ECO:0000259" key="8">
    <source>
        <dbReference type="PROSITE" id="PS50850"/>
    </source>
</evidence>
<dbReference type="RefSeq" id="WP_080595165.1">
    <property type="nucleotide sequence ID" value="NZ_CP013382.1"/>
</dbReference>
<dbReference type="PANTHER" id="PTHR43266:SF2">
    <property type="entry name" value="MAJOR FACILITATOR SUPERFAMILY (MFS) PROFILE DOMAIN-CONTAINING PROTEIN"/>
    <property type="match status" value="1"/>
</dbReference>
<dbReference type="PROSITE" id="PS50850">
    <property type="entry name" value="MFS"/>
    <property type="match status" value="1"/>
</dbReference>
<feature type="transmembrane region" description="Helical" evidence="7">
    <location>
        <begin position="352"/>
        <end position="368"/>
    </location>
</feature>
<dbReference type="InterPro" id="IPR011701">
    <property type="entry name" value="MFS"/>
</dbReference>
<dbReference type="InterPro" id="IPR020846">
    <property type="entry name" value="MFS_dom"/>
</dbReference>
<feature type="transmembrane region" description="Helical" evidence="7">
    <location>
        <begin position="304"/>
        <end position="331"/>
    </location>
</feature>
<feature type="transmembrane region" description="Helical" evidence="7">
    <location>
        <begin position="95"/>
        <end position="118"/>
    </location>
</feature>
<keyword evidence="6 7" id="KW-0472">Membrane</keyword>
<dbReference type="GO" id="GO:0005886">
    <property type="term" value="C:plasma membrane"/>
    <property type="evidence" value="ECO:0007669"/>
    <property type="project" value="UniProtKB-SubCell"/>
</dbReference>
<keyword evidence="2" id="KW-0813">Transport</keyword>
<name>A0A7T2X0E8_9BURK</name>
<dbReference type="InterPro" id="IPR036259">
    <property type="entry name" value="MFS_trans_sf"/>
</dbReference>
<reference evidence="9 10" key="1">
    <citation type="submission" date="2020-12" db="EMBL/GenBank/DDBJ databases">
        <title>FDA dAtabase for Regulatory Grade micrObial Sequences (FDA-ARGOS): Supporting development and validation of Infectious Disease Dx tests.</title>
        <authorList>
            <person name="Nelson B."/>
            <person name="Plummer A."/>
            <person name="Tallon L."/>
            <person name="Sadzewicz L."/>
            <person name="Zhao X."/>
            <person name="Boylan J."/>
            <person name="Ott S."/>
            <person name="Bowen H."/>
            <person name="Vavikolanu K."/>
            <person name="Mehta A."/>
            <person name="Aluvathingal J."/>
            <person name="Nadendla S."/>
            <person name="Myers T."/>
            <person name="Yan Y."/>
            <person name="Sichtig H."/>
        </authorList>
    </citation>
    <scope>NUCLEOTIDE SEQUENCE [LARGE SCALE GENOMIC DNA]</scope>
    <source>
        <strain evidence="9 10">FDAARGOS_899</strain>
    </source>
</reference>
<protein>
    <submittedName>
        <fullName evidence="9">MFS transporter</fullName>
    </submittedName>
</protein>
<feature type="transmembrane region" description="Helical" evidence="7">
    <location>
        <begin position="162"/>
        <end position="185"/>
    </location>
</feature>